<evidence type="ECO:0000256" key="1">
    <source>
        <dbReference type="SAM" id="MobiDB-lite"/>
    </source>
</evidence>
<dbReference type="Proteomes" id="UP000237271">
    <property type="component" value="Unassembled WGS sequence"/>
</dbReference>
<feature type="compositionally biased region" description="Basic residues" evidence="1">
    <location>
        <begin position="145"/>
        <end position="155"/>
    </location>
</feature>
<accession>A0A2P4X102</accession>
<name>A0A2P4X102_9STRA</name>
<feature type="region of interest" description="Disordered" evidence="1">
    <location>
        <begin position="145"/>
        <end position="169"/>
    </location>
</feature>
<comment type="caution">
    <text evidence="2">The sequence shown here is derived from an EMBL/GenBank/DDBJ whole genome shotgun (WGS) entry which is preliminary data.</text>
</comment>
<dbReference type="OrthoDB" id="128023at2759"/>
<protein>
    <submittedName>
        <fullName evidence="2">Uncharacterized protein</fullName>
    </submittedName>
</protein>
<sequence length="190" mass="21035">MSTAITVVQGLVKIFELREAIRHQRRVNRQTYLQLIEIHVELQLLERNGPLQDNRGVQPHPFPDCFVGDNEELSTEECSFCTKPVHHMCSNAVCESELTLRVCSASCANALGLVKHPLTSATTSKPRSSSAKEVEAVLKPVAKTHTKKAITKRKANGSNTDSSDDAPVKNRVCKPKKFFFTPAADLALLR</sequence>
<gene>
    <name evidence="2" type="ORF">PHPALM_32083</name>
</gene>
<organism evidence="2 3">
    <name type="scientific">Phytophthora palmivora</name>
    <dbReference type="NCBI Taxonomy" id="4796"/>
    <lineage>
        <taxon>Eukaryota</taxon>
        <taxon>Sar</taxon>
        <taxon>Stramenopiles</taxon>
        <taxon>Oomycota</taxon>
        <taxon>Peronosporomycetes</taxon>
        <taxon>Peronosporales</taxon>
        <taxon>Peronosporaceae</taxon>
        <taxon>Phytophthora</taxon>
    </lineage>
</organism>
<proteinExistence type="predicted"/>
<evidence type="ECO:0000313" key="2">
    <source>
        <dbReference type="EMBL" id="POM59221.1"/>
    </source>
</evidence>
<dbReference type="EMBL" id="NCKW01017281">
    <property type="protein sequence ID" value="POM59221.1"/>
    <property type="molecule type" value="Genomic_DNA"/>
</dbReference>
<keyword evidence="3" id="KW-1185">Reference proteome</keyword>
<dbReference type="AlphaFoldDB" id="A0A2P4X102"/>
<evidence type="ECO:0000313" key="3">
    <source>
        <dbReference type="Proteomes" id="UP000237271"/>
    </source>
</evidence>
<reference evidence="2 3" key="1">
    <citation type="journal article" date="2017" name="Genome Biol. Evol.">
        <title>Phytophthora megakarya and P. palmivora, closely related causal agents of cacao black pod rot, underwent increases in genome sizes and gene numbers by different mechanisms.</title>
        <authorList>
            <person name="Ali S.S."/>
            <person name="Shao J."/>
            <person name="Lary D.J."/>
            <person name="Kronmiller B."/>
            <person name="Shen D."/>
            <person name="Strem M.D."/>
            <person name="Amoako-Attah I."/>
            <person name="Akrofi A.Y."/>
            <person name="Begoude B.A."/>
            <person name="Ten Hoopen G.M."/>
            <person name="Coulibaly K."/>
            <person name="Kebe B.I."/>
            <person name="Melnick R.L."/>
            <person name="Guiltinan M.J."/>
            <person name="Tyler B.M."/>
            <person name="Meinhardt L.W."/>
            <person name="Bailey B.A."/>
        </authorList>
    </citation>
    <scope>NUCLEOTIDE SEQUENCE [LARGE SCALE GENOMIC DNA]</scope>
    <source>
        <strain evidence="3">sbr112.9</strain>
    </source>
</reference>